<dbReference type="SMART" id="SM00345">
    <property type="entry name" value="HTH_GNTR"/>
    <property type="match status" value="1"/>
</dbReference>
<dbReference type="SMART" id="SM00895">
    <property type="entry name" value="FCD"/>
    <property type="match status" value="1"/>
</dbReference>
<protein>
    <submittedName>
        <fullName evidence="5">DNA-binding transcriptional regulator, FadR family</fullName>
    </submittedName>
</protein>
<dbReference type="GO" id="GO:0003700">
    <property type="term" value="F:DNA-binding transcription factor activity"/>
    <property type="evidence" value="ECO:0007669"/>
    <property type="project" value="InterPro"/>
</dbReference>
<dbReference type="InterPro" id="IPR036388">
    <property type="entry name" value="WH-like_DNA-bd_sf"/>
</dbReference>
<sequence>MKFKIDYQSNTLVDQVEESILDYIKRNKLVPGDSLPNEMALTTEIGVSRNVLREALSRLRMLGIIQSRTNRGIIIQEPSLFTGFEKVIEPHLLSESTIIELMKLRIVLEIGLTDLLFKHLNDNYISELERIVLSHEAVNYNLTLEQETEFHNKLYQITGSEFLISFQKIIHPVFVYAKNNYDNYFAPTNERLRAEKKLITHKDLFNLIKARDMEGYRMAIKLHLATYSDFIEKKTEK</sequence>
<dbReference type="InterPro" id="IPR011711">
    <property type="entry name" value="GntR_C"/>
</dbReference>
<dbReference type="PANTHER" id="PTHR43537">
    <property type="entry name" value="TRANSCRIPTIONAL REGULATOR, GNTR FAMILY"/>
    <property type="match status" value="1"/>
</dbReference>
<evidence type="ECO:0000313" key="6">
    <source>
        <dbReference type="Proteomes" id="UP000199440"/>
    </source>
</evidence>
<dbReference type="Gene3D" id="1.20.120.530">
    <property type="entry name" value="GntR ligand-binding domain-like"/>
    <property type="match status" value="1"/>
</dbReference>
<dbReference type="STRING" id="192904.SAMN04488514_11335"/>
<dbReference type="Gene3D" id="1.10.10.10">
    <property type="entry name" value="Winged helix-like DNA-binding domain superfamily/Winged helix DNA-binding domain"/>
    <property type="match status" value="1"/>
</dbReference>
<dbReference type="PANTHER" id="PTHR43537:SF54">
    <property type="entry name" value="TRANSCRIPTIONAL REGULATOR, GNTR FAMILY"/>
    <property type="match status" value="1"/>
</dbReference>
<dbReference type="SUPFAM" id="SSF48008">
    <property type="entry name" value="GntR ligand-binding domain-like"/>
    <property type="match status" value="1"/>
</dbReference>
<dbReference type="InterPro" id="IPR036390">
    <property type="entry name" value="WH_DNA-bd_sf"/>
</dbReference>
<evidence type="ECO:0000259" key="4">
    <source>
        <dbReference type="PROSITE" id="PS50949"/>
    </source>
</evidence>
<keyword evidence="1" id="KW-0805">Transcription regulation</keyword>
<dbReference type="Pfam" id="PF07729">
    <property type="entry name" value="FCD"/>
    <property type="match status" value="1"/>
</dbReference>
<evidence type="ECO:0000256" key="1">
    <source>
        <dbReference type="ARBA" id="ARBA00023015"/>
    </source>
</evidence>
<dbReference type="SUPFAM" id="SSF46785">
    <property type="entry name" value="Winged helix' DNA-binding domain"/>
    <property type="match status" value="1"/>
</dbReference>
<dbReference type="Pfam" id="PF00392">
    <property type="entry name" value="GntR"/>
    <property type="match status" value="1"/>
</dbReference>
<reference evidence="5 6" key="1">
    <citation type="submission" date="2016-10" db="EMBL/GenBank/DDBJ databases">
        <authorList>
            <person name="de Groot N.N."/>
        </authorList>
    </citation>
    <scope>NUCLEOTIDE SEQUENCE [LARGE SCALE GENOMIC DNA]</scope>
    <source>
        <strain evidence="5 6">DSM 19886</strain>
    </source>
</reference>
<gene>
    <name evidence="5" type="ORF">SAMN04488514_11335</name>
</gene>
<dbReference type="InterPro" id="IPR000524">
    <property type="entry name" value="Tscrpt_reg_HTH_GntR"/>
</dbReference>
<dbReference type="GO" id="GO:0003677">
    <property type="term" value="F:DNA binding"/>
    <property type="evidence" value="ECO:0007669"/>
    <property type="project" value="UniProtKB-KW"/>
</dbReference>
<accession>A0A1G9VCQ2</accession>
<dbReference type="InterPro" id="IPR008920">
    <property type="entry name" value="TF_FadR/GntR_C"/>
</dbReference>
<feature type="domain" description="HTH gntR-type" evidence="4">
    <location>
        <begin position="10"/>
        <end position="78"/>
    </location>
</feature>
<organism evidence="5 6">
    <name type="scientific">Kriegella aquimaris</name>
    <dbReference type="NCBI Taxonomy" id="192904"/>
    <lineage>
        <taxon>Bacteria</taxon>
        <taxon>Pseudomonadati</taxon>
        <taxon>Bacteroidota</taxon>
        <taxon>Flavobacteriia</taxon>
        <taxon>Flavobacteriales</taxon>
        <taxon>Flavobacteriaceae</taxon>
        <taxon>Kriegella</taxon>
    </lineage>
</organism>
<name>A0A1G9VCQ2_9FLAO</name>
<keyword evidence="6" id="KW-1185">Reference proteome</keyword>
<dbReference type="EMBL" id="FNGV01000013">
    <property type="protein sequence ID" value="SDM69972.1"/>
    <property type="molecule type" value="Genomic_DNA"/>
</dbReference>
<dbReference type="AlphaFoldDB" id="A0A1G9VCQ2"/>
<evidence type="ECO:0000313" key="5">
    <source>
        <dbReference type="EMBL" id="SDM69972.1"/>
    </source>
</evidence>
<evidence type="ECO:0000256" key="3">
    <source>
        <dbReference type="ARBA" id="ARBA00023163"/>
    </source>
</evidence>
<dbReference type="PRINTS" id="PR00035">
    <property type="entry name" value="HTHGNTR"/>
</dbReference>
<evidence type="ECO:0000256" key="2">
    <source>
        <dbReference type="ARBA" id="ARBA00023125"/>
    </source>
</evidence>
<keyword evidence="2 5" id="KW-0238">DNA-binding</keyword>
<dbReference type="CDD" id="cd07377">
    <property type="entry name" value="WHTH_GntR"/>
    <property type="match status" value="1"/>
</dbReference>
<keyword evidence="3" id="KW-0804">Transcription</keyword>
<proteinExistence type="predicted"/>
<dbReference type="PROSITE" id="PS50949">
    <property type="entry name" value="HTH_GNTR"/>
    <property type="match status" value="1"/>
</dbReference>
<dbReference type="Proteomes" id="UP000199440">
    <property type="component" value="Unassembled WGS sequence"/>
</dbReference>